<dbReference type="RefSeq" id="WP_130543559.1">
    <property type="nucleotide sequence ID" value="NZ_CP042431.1"/>
</dbReference>
<dbReference type="InterPro" id="IPR014710">
    <property type="entry name" value="RmlC-like_jellyroll"/>
</dbReference>
<comment type="caution">
    <text evidence="2">The sequence shown here is derived from an EMBL/GenBank/DDBJ whole genome shotgun (WGS) entry which is preliminary data.</text>
</comment>
<dbReference type="PANTHER" id="PTHR36440">
    <property type="entry name" value="PUTATIVE (AFU_ORTHOLOGUE AFUA_8G07350)-RELATED"/>
    <property type="match status" value="1"/>
</dbReference>
<name>A0A4Q7MND7_9BACT</name>
<dbReference type="PANTHER" id="PTHR36440:SF1">
    <property type="entry name" value="PUTATIVE (AFU_ORTHOLOGUE AFUA_8G07350)-RELATED"/>
    <property type="match status" value="1"/>
</dbReference>
<dbReference type="SUPFAM" id="SSF51182">
    <property type="entry name" value="RmlC-like cupins"/>
    <property type="match status" value="1"/>
</dbReference>
<evidence type="ECO:0000313" key="2">
    <source>
        <dbReference type="EMBL" id="RZS69203.1"/>
    </source>
</evidence>
<dbReference type="InterPro" id="IPR053146">
    <property type="entry name" value="QDO-like"/>
</dbReference>
<organism evidence="2 3">
    <name type="scientific">Pseudobacter ginsenosidimutans</name>
    <dbReference type="NCBI Taxonomy" id="661488"/>
    <lineage>
        <taxon>Bacteria</taxon>
        <taxon>Pseudomonadati</taxon>
        <taxon>Bacteroidota</taxon>
        <taxon>Chitinophagia</taxon>
        <taxon>Chitinophagales</taxon>
        <taxon>Chitinophagaceae</taxon>
        <taxon>Pseudobacter</taxon>
    </lineage>
</organism>
<evidence type="ECO:0000259" key="1">
    <source>
        <dbReference type="Pfam" id="PF07883"/>
    </source>
</evidence>
<dbReference type="EMBL" id="SGXA01000003">
    <property type="protein sequence ID" value="RZS69203.1"/>
    <property type="molecule type" value="Genomic_DNA"/>
</dbReference>
<dbReference type="InterPro" id="IPR011051">
    <property type="entry name" value="RmlC_Cupin_sf"/>
</dbReference>
<dbReference type="InterPro" id="IPR013096">
    <property type="entry name" value="Cupin_2"/>
</dbReference>
<reference evidence="2 3" key="1">
    <citation type="submission" date="2019-02" db="EMBL/GenBank/DDBJ databases">
        <title>Genomic Encyclopedia of Type Strains, Phase IV (KMG-IV): sequencing the most valuable type-strain genomes for metagenomic binning, comparative biology and taxonomic classification.</title>
        <authorList>
            <person name="Goeker M."/>
        </authorList>
    </citation>
    <scope>NUCLEOTIDE SEQUENCE [LARGE SCALE GENOMIC DNA]</scope>
    <source>
        <strain evidence="2 3">DSM 18116</strain>
    </source>
</reference>
<gene>
    <name evidence="2" type="ORF">EV199_5037</name>
</gene>
<dbReference type="OrthoDB" id="1423961at2"/>
<evidence type="ECO:0000313" key="3">
    <source>
        <dbReference type="Proteomes" id="UP000293874"/>
    </source>
</evidence>
<proteinExistence type="predicted"/>
<keyword evidence="2" id="KW-0560">Oxidoreductase</keyword>
<keyword evidence="2" id="KW-0223">Dioxygenase</keyword>
<dbReference type="AlphaFoldDB" id="A0A4Q7MND7"/>
<dbReference type="GO" id="GO:0051213">
    <property type="term" value="F:dioxygenase activity"/>
    <property type="evidence" value="ECO:0007669"/>
    <property type="project" value="UniProtKB-KW"/>
</dbReference>
<dbReference type="Pfam" id="PF07883">
    <property type="entry name" value="Cupin_2"/>
    <property type="match status" value="1"/>
</dbReference>
<accession>A0A4Q7MND7</accession>
<feature type="domain" description="Cupin type-2" evidence="1">
    <location>
        <begin position="37"/>
        <end position="102"/>
    </location>
</feature>
<dbReference type="Gene3D" id="2.60.120.10">
    <property type="entry name" value="Jelly Rolls"/>
    <property type="match status" value="1"/>
</dbReference>
<dbReference type="Proteomes" id="UP000293874">
    <property type="component" value="Unassembled WGS sequence"/>
</dbReference>
<sequence length="153" mass="17128">MQSSKIISGYRNYNGGYFKTLIKPDDTGGAMAMIDITLPRGVEPPPHVHKNEDEIFYLLEGNIRFRIGDNEIEASAGDAVFAPRMTPHHFIIENEQARFLNIMTPGKLIDYFVEFSTPSQNDLVVTPPQGPPPAEAIAHMVSRLEEVYGIRLL</sequence>
<keyword evidence="3" id="KW-1185">Reference proteome</keyword>
<protein>
    <submittedName>
        <fullName evidence="2">Quercetin dioxygenase-like cupin family protein</fullName>
    </submittedName>
</protein>